<comment type="caution">
    <text evidence="2">The sequence shown here is derived from an EMBL/GenBank/DDBJ whole genome shotgun (WGS) entry which is preliminary data.</text>
</comment>
<feature type="compositionally biased region" description="Polar residues" evidence="1">
    <location>
        <begin position="352"/>
        <end position="367"/>
    </location>
</feature>
<evidence type="ECO:0000313" key="3">
    <source>
        <dbReference type="Proteomes" id="UP000789405"/>
    </source>
</evidence>
<feature type="region of interest" description="Disordered" evidence="1">
    <location>
        <begin position="26"/>
        <end position="119"/>
    </location>
</feature>
<dbReference type="AlphaFoldDB" id="A0A9N9NP30"/>
<organism evidence="2 3">
    <name type="scientific">Dentiscutata erythropus</name>
    <dbReference type="NCBI Taxonomy" id="1348616"/>
    <lineage>
        <taxon>Eukaryota</taxon>
        <taxon>Fungi</taxon>
        <taxon>Fungi incertae sedis</taxon>
        <taxon>Mucoromycota</taxon>
        <taxon>Glomeromycotina</taxon>
        <taxon>Glomeromycetes</taxon>
        <taxon>Diversisporales</taxon>
        <taxon>Gigasporaceae</taxon>
        <taxon>Dentiscutata</taxon>
    </lineage>
</organism>
<evidence type="ECO:0000256" key="1">
    <source>
        <dbReference type="SAM" id="MobiDB-lite"/>
    </source>
</evidence>
<feature type="compositionally biased region" description="Low complexity" evidence="1">
    <location>
        <begin position="389"/>
        <end position="399"/>
    </location>
</feature>
<feature type="compositionally biased region" description="Polar residues" evidence="1">
    <location>
        <begin position="240"/>
        <end position="256"/>
    </location>
</feature>
<feature type="region of interest" description="Disordered" evidence="1">
    <location>
        <begin position="176"/>
        <end position="418"/>
    </location>
</feature>
<feature type="compositionally biased region" description="Polar residues" evidence="1">
    <location>
        <begin position="176"/>
        <end position="194"/>
    </location>
</feature>
<feature type="compositionally biased region" description="Low complexity" evidence="1">
    <location>
        <begin position="216"/>
        <end position="239"/>
    </location>
</feature>
<keyword evidence="3" id="KW-1185">Reference proteome</keyword>
<reference evidence="2" key="1">
    <citation type="submission" date="2021-06" db="EMBL/GenBank/DDBJ databases">
        <authorList>
            <person name="Kallberg Y."/>
            <person name="Tangrot J."/>
            <person name="Rosling A."/>
        </authorList>
    </citation>
    <scope>NUCLEOTIDE SEQUENCE</scope>
    <source>
        <strain evidence="2">MA453B</strain>
    </source>
</reference>
<dbReference type="GO" id="GO:0007030">
    <property type="term" value="P:Golgi organization"/>
    <property type="evidence" value="ECO:0007669"/>
    <property type="project" value="TreeGrafter"/>
</dbReference>
<dbReference type="GO" id="GO:0070971">
    <property type="term" value="C:endoplasmic reticulum exit site"/>
    <property type="evidence" value="ECO:0007669"/>
    <property type="project" value="TreeGrafter"/>
</dbReference>
<protein>
    <submittedName>
        <fullName evidence="2">23423_t:CDS:1</fullName>
    </submittedName>
</protein>
<dbReference type="PANTHER" id="PTHR13402">
    <property type="entry name" value="RGPR-RELATED"/>
    <property type="match status" value="1"/>
</dbReference>
<feature type="compositionally biased region" description="Low complexity" evidence="1">
    <location>
        <begin position="100"/>
        <end position="112"/>
    </location>
</feature>
<sequence length="418" mass="45936">MPKATLDSLWGSLEGKFNKFVAGDTLEENGNKSSDNQEESVGPFSHFSAISQPTSGNPSRSASSIDFRSNNDQRSNTPKTSYELQRRSSTPGSNSQSVSTINTGNIMNTGNGYYSSPTTSDGYNTSMPMVPEGQPSYYLTSSITDDNNNNYYGVQNDGQENYNSYGYNTWKPTRTNTFGQQQPVSESGYSITNDQYGQYGQYGSGPIDQQSPNPPLYSYNNPSENTYTNGSGWYNNNNSGVKNDQDQTGNSAFSKNKFTENASSENEENHEKPPENSTNEKKEEENGEENKEDDKKGWFGRWFGKKESSGSNSKSANLGEENSFYFDPVQKRWAGPDSTQTLTPPPPPLSRAKTTSPTPSSNLNPNRKSLPPIKTSNGSASTPPPFTGSRRSVSSASTRRPVRARYVDIMNQPPPSPK</sequence>
<dbReference type="OrthoDB" id="8918678at2759"/>
<dbReference type="Proteomes" id="UP000789405">
    <property type="component" value="Unassembled WGS sequence"/>
</dbReference>
<name>A0A9N9NP30_9GLOM</name>
<evidence type="ECO:0000313" key="2">
    <source>
        <dbReference type="EMBL" id="CAG8750747.1"/>
    </source>
</evidence>
<dbReference type="GO" id="GO:0012507">
    <property type="term" value="C:ER to Golgi transport vesicle membrane"/>
    <property type="evidence" value="ECO:0007669"/>
    <property type="project" value="TreeGrafter"/>
</dbReference>
<dbReference type="GO" id="GO:0070973">
    <property type="term" value="P:protein localization to endoplasmic reticulum exit site"/>
    <property type="evidence" value="ECO:0007669"/>
    <property type="project" value="TreeGrafter"/>
</dbReference>
<gene>
    <name evidence="2" type="ORF">DERYTH_LOCUS16879</name>
</gene>
<proteinExistence type="predicted"/>
<accession>A0A9N9NP30</accession>
<feature type="compositionally biased region" description="Polar residues" evidence="1">
    <location>
        <begin position="48"/>
        <end position="99"/>
    </location>
</feature>
<feature type="compositionally biased region" description="Basic and acidic residues" evidence="1">
    <location>
        <begin position="267"/>
        <end position="297"/>
    </location>
</feature>
<dbReference type="PANTHER" id="PTHR13402:SF6">
    <property type="entry name" value="SECRETORY 16, ISOFORM I"/>
    <property type="match status" value="1"/>
</dbReference>
<dbReference type="EMBL" id="CAJVPY010015249">
    <property type="protein sequence ID" value="CAG8750747.1"/>
    <property type="molecule type" value="Genomic_DNA"/>
</dbReference>